<dbReference type="GO" id="GO:0003700">
    <property type="term" value="F:DNA-binding transcription factor activity"/>
    <property type="evidence" value="ECO:0007669"/>
    <property type="project" value="InterPro"/>
</dbReference>
<dbReference type="InterPro" id="IPR036388">
    <property type="entry name" value="WH-like_DNA-bd_sf"/>
</dbReference>
<proteinExistence type="predicted"/>
<dbReference type="Gene3D" id="1.10.10.10">
    <property type="entry name" value="Winged helix-like DNA-binding domain superfamily/Winged helix DNA-binding domain"/>
    <property type="match status" value="1"/>
</dbReference>
<dbReference type="Gene3D" id="3.40.1410.10">
    <property type="entry name" value="Chorismate lyase-like"/>
    <property type="match status" value="1"/>
</dbReference>
<dbReference type="InterPro" id="IPR000524">
    <property type="entry name" value="Tscrpt_reg_HTH_GntR"/>
</dbReference>
<dbReference type="SMART" id="SM00866">
    <property type="entry name" value="UTRA"/>
    <property type="match status" value="1"/>
</dbReference>
<accession>A0A099I9K9</accession>
<dbReference type="SMART" id="SM00345">
    <property type="entry name" value="HTH_GNTR"/>
    <property type="match status" value="1"/>
</dbReference>
<feature type="domain" description="HTH gntR-type" evidence="4">
    <location>
        <begin position="10"/>
        <end position="78"/>
    </location>
</feature>
<sequence length="243" mass="28265">MGALDFSGRQQLYYQLYNLLFQDIISGKYPVGCIIPAESELMNTYHVSRATARKAMEMLANDGLVSKKRGYGTFVISAQPNTSPQRVVRYTRKNRVDQVIAVKRMINQKVMKAPKDIAECLQLSDDCDIIRIKRVRYAGEEPFYLEINYFEQSFVPDVMEHDFSKESLRVFLSNAYQIQWSFAKQKIYSILADREMAELLHIAVGSPLLYIRRISFDKDNHPRECVCTYYRADTYHLEIELAI</sequence>
<evidence type="ECO:0000313" key="6">
    <source>
        <dbReference type="Proteomes" id="UP000030008"/>
    </source>
</evidence>
<dbReference type="PROSITE" id="PS50949">
    <property type="entry name" value="HTH_GNTR"/>
    <property type="match status" value="1"/>
</dbReference>
<gene>
    <name evidence="5" type="ORF">CIAN88_04665</name>
</gene>
<organism evidence="5 6">
    <name type="scientific">Clostridium innocuum</name>
    <dbReference type="NCBI Taxonomy" id="1522"/>
    <lineage>
        <taxon>Bacteria</taxon>
        <taxon>Bacillati</taxon>
        <taxon>Bacillota</taxon>
        <taxon>Clostridia</taxon>
        <taxon>Eubacteriales</taxon>
        <taxon>Clostridiaceae</taxon>
        <taxon>Clostridium</taxon>
    </lineage>
</organism>
<dbReference type="PANTHER" id="PTHR44846:SF1">
    <property type="entry name" value="MANNOSYL-D-GLYCERATE TRANSPORT_METABOLISM SYSTEM REPRESSOR MNGR-RELATED"/>
    <property type="match status" value="1"/>
</dbReference>
<dbReference type="SUPFAM" id="SSF46785">
    <property type="entry name" value="Winged helix' DNA-binding domain"/>
    <property type="match status" value="1"/>
</dbReference>
<dbReference type="InterPro" id="IPR036390">
    <property type="entry name" value="WH_DNA-bd_sf"/>
</dbReference>
<dbReference type="Proteomes" id="UP000030008">
    <property type="component" value="Unassembled WGS sequence"/>
</dbReference>
<evidence type="ECO:0000256" key="2">
    <source>
        <dbReference type="ARBA" id="ARBA00023125"/>
    </source>
</evidence>
<dbReference type="PANTHER" id="PTHR44846">
    <property type="entry name" value="MANNOSYL-D-GLYCERATE TRANSPORT/METABOLISM SYSTEM REPRESSOR MNGR-RELATED"/>
    <property type="match status" value="1"/>
</dbReference>
<dbReference type="Pfam" id="PF07702">
    <property type="entry name" value="UTRA"/>
    <property type="match status" value="1"/>
</dbReference>
<dbReference type="PRINTS" id="PR00035">
    <property type="entry name" value="HTHGNTR"/>
</dbReference>
<dbReference type="InterPro" id="IPR050679">
    <property type="entry name" value="Bact_HTH_transcr_reg"/>
</dbReference>
<dbReference type="Pfam" id="PF00392">
    <property type="entry name" value="GntR"/>
    <property type="match status" value="1"/>
</dbReference>
<dbReference type="InterPro" id="IPR011663">
    <property type="entry name" value="UTRA"/>
</dbReference>
<name>A0A099I9K9_CLOIN</name>
<comment type="caution">
    <text evidence="5">The sequence shown here is derived from an EMBL/GenBank/DDBJ whole genome shotgun (WGS) entry which is preliminary data.</text>
</comment>
<dbReference type="RefSeq" id="WP_044904338.1">
    <property type="nucleotide sequence ID" value="NZ_JQIF01000018.1"/>
</dbReference>
<reference evidence="5 6" key="1">
    <citation type="submission" date="2014-08" db="EMBL/GenBank/DDBJ databases">
        <title>Clostridium innocuum, an unnegligible vancomycin-resistant pathogen causing extra-intestinal infections.</title>
        <authorList>
            <person name="Feng Y."/>
            <person name="Chiu C.-H."/>
        </authorList>
    </citation>
    <scope>NUCLEOTIDE SEQUENCE [LARGE SCALE GENOMIC DNA]</scope>
    <source>
        <strain evidence="5 6">AN88</strain>
    </source>
</reference>
<dbReference type="AlphaFoldDB" id="A0A099I9K9"/>
<dbReference type="GO" id="GO:0003677">
    <property type="term" value="F:DNA binding"/>
    <property type="evidence" value="ECO:0007669"/>
    <property type="project" value="UniProtKB-KW"/>
</dbReference>
<keyword evidence="3" id="KW-0804">Transcription</keyword>
<dbReference type="GO" id="GO:0045892">
    <property type="term" value="P:negative regulation of DNA-templated transcription"/>
    <property type="evidence" value="ECO:0007669"/>
    <property type="project" value="TreeGrafter"/>
</dbReference>
<dbReference type="InterPro" id="IPR028978">
    <property type="entry name" value="Chorismate_lyase_/UTRA_dom_sf"/>
</dbReference>
<keyword evidence="1" id="KW-0805">Transcription regulation</keyword>
<evidence type="ECO:0000256" key="1">
    <source>
        <dbReference type="ARBA" id="ARBA00023015"/>
    </source>
</evidence>
<evidence type="ECO:0000313" key="5">
    <source>
        <dbReference type="EMBL" id="KGJ54276.1"/>
    </source>
</evidence>
<dbReference type="CDD" id="cd07377">
    <property type="entry name" value="WHTH_GntR"/>
    <property type="match status" value="1"/>
</dbReference>
<dbReference type="EMBL" id="JQIF01000018">
    <property type="protein sequence ID" value="KGJ54276.1"/>
    <property type="molecule type" value="Genomic_DNA"/>
</dbReference>
<evidence type="ECO:0000259" key="4">
    <source>
        <dbReference type="PROSITE" id="PS50949"/>
    </source>
</evidence>
<dbReference type="SUPFAM" id="SSF64288">
    <property type="entry name" value="Chorismate lyase-like"/>
    <property type="match status" value="1"/>
</dbReference>
<evidence type="ECO:0000256" key="3">
    <source>
        <dbReference type="ARBA" id="ARBA00023163"/>
    </source>
</evidence>
<keyword evidence="2" id="KW-0238">DNA-binding</keyword>
<protein>
    <submittedName>
        <fullName evidence="5">Transcriptional regulator</fullName>
    </submittedName>
</protein>